<proteinExistence type="predicted"/>
<reference evidence="1 2" key="1">
    <citation type="journal article" date="2019" name="J Genomics">
        <title>The Draft Genome of a Hydrogen-producing Cyanobacterium, Arthrospira platensis NIES-46.</title>
        <authorList>
            <person name="Suzuki S."/>
            <person name="Yamaguchi H."/>
            <person name="Kawachi M."/>
        </authorList>
    </citation>
    <scope>NUCLEOTIDE SEQUENCE [LARGE SCALE GENOMIC DNA]</scope>
    <source>
        <strain evidence="1 2">NIES-46</strain>
    </source>
</reference>
<keyword evidence="2" id="KW-1185">Reference proteome</keyword>
<evidence type="ECO:0000313" key="1">
    <source>
        <dbReference type="EMBL" id="GCE96695.1"/>
    </source>
</evidence>
<name>A0A5M3TE44_LIMPL</name>
<organism evidence="1 2">
    <name type="scientific">Limnospira platensis NIES-46</name>
    <dbReference type="NCBI Taxonomy" id="1236695"/>
    <lineage>
        <taxon>Bacteria</taxon>
        <taxon>Bacillati</taxon>
        <taxon>Cyanobacteriota</taxon>
        <taxon>Cyanophyceae</taxon>
        <taxon>Oscillatoriophycideae</taxon>
        <taxon>Oscillatoriales</taxon>
        <taxon>Sirenicapillariaceae</taxon>
        <taxon>Limnospira</taxon>
    </lineage>
</organism>
<sequence length="85" mass="9573">MTTFSPSVAILRCYISILNTGTEIFLTHHYDDSSYNGIGGDLFSIEPKEDVNVSFFEDWSAIDICDYTLVNESPLCITRLNTNIN</sequence>
<comment type="caution">
    <text evidence="1">The sequence shown here is derived from an EMBL/GenBank/DDBJ whole genome shotgun (WGS) entry which is preliminary data.</text>
</comment>
<accession>A0A5M3TE44</accession>
<dbReference type="Proteomes" id="UP000326169">
    <property type="component" value="Unassembled WGS sequence"/>
</dbReference>
<dbReference type="EMBL" id="BIMW01000236">
    <property type="protein sequence ID" value="GCE96695.1"/>
    <property type="molecule type" value="Genomic_DNA"/>
</dbReference>
<protein>
    <submittedName>
        <fullName evidence="1">Uncharacterized protein</fullName>
    </submittedName>
</protein>
<gene>
    <name evidence="1" type="ORF">NIES46_47670</name>
</gene>
<evidence type="ECO:0000313" key="2">
    <source>
        <dbReference type="Proteomes" id="UP000326169"/>
    </source>
</evidence>